<organism evidence="2 3">
    <name type="scientific">Aliidiomarina taiwanensis</name>
    <dbReference type="NCBI Taxonomy" id="946228"/>
    <lineage>
        <taxon>Bacteria</taxon>
        <taxon>Pseudomonadati</taxon>
        <taxon>Pseudomonadota</taxon>
        <taxon>Gammaproteobacteria</taxon>
        <taxon>Alteromonadales</taxon>
        <taxon>Idiomarinaceae</taxon>
        <taxon>Aliidiomarina</taxon>
    </lineage>
</organism>
<proteinExistence type="predicted"/>
<dbReference type="InterPro" id="IPR050464">
    <property type="entry name" value="Zeta_carotene_desat/Oxidored"/>
</dbReference>
<accession>A0A432X9F6</accession>
<dbReference type="AlphaFoldDB" id="A0A432X9F6"/>
<dbReference type="InterPro" id="IPR002937">
    <property type="entry name" value="Amino_oxidase"/>
</dbReference>
<evidence type="ECO:0000259" key="1">
    <source>
        <dbReference type="Pfam" id="PF01593"/>
    </source>
</evidence>
<dbReference type="Proteomes" id="UP000286976">
    <property type="component" value="Unassembled WGS sequence"/>
</dbReference>
<dbReference type="Gene3D" id="1.10.405.20">
    <property type="match status" value="1"/>
</dbReference>
<dbReference type="GO" id="GO:0016491">
    <property type="term" value="F:oxidoreductase activity"/>
    <property type="evidence" value="ECO:0007669"/>
    <property type="project" value="InterPro"/>
</dbReference>
<dbReference type="EMBL" id="PIPQ01000001">
    <property type="protein sequence ID" value="RUO44017.1"/>
    <property type="molecule type" value="Genomic_DNA"/>
</dbReference>
<name>A0A432X9F6_9GAMM</name>
<keyword evidence="3" id="KW-1185">Reference proteome</keyword>
<comment type="caution">
    <text evidence="2">The sequence shown here is derived from an EMBL/GenBank/DDBJ whole genome shotgun (WGS) entry which is preliminary data.</text>
</comment>
<protein>
    <submittedName>
        <fullName evidence="2">FAD-dependent oxidoreductase</fullName>
    </submittedName>
</protein>
<dbReference type="FunFam" id="1.10.405.20:FF:000001">
    <property type="entry name" value="Amine oxidase"/>
    <property type="match status" value="1"/>
</dbReference>
<sequence length="441" mass="49677">MRIAIIGSGIAGLTAAHLLHKEHEIHLFEKNPSIGGHTATVDVEVAGLSYAIDTGFIVFNDRTYPLFRALMRHIGVSWQNTEMSFSVKNPETGLEYNGHNLNTLFAQRRNLLKPSFYKFLAEIVRFNKEAKLAFERSRKKTEDVDNIALGEFVTNLGMSQMFQQNYLYPMCAAIWSASLNEVAAFPLGFFLRFFMNHGLLNIKDRPQWAVIQGGSRSYLEPLTKPFAKQIHTNADIEGVSRNEQGAVLRFTDGQQEQFEHVIFACHSDEALALLDDPSAAEQEVLKGIPYQANEVVLHTDKTQLPARRRAWASWNYLLPVGEERQTQLASLTYNMNILQGLPAKQQGVDTPDFCVTLNNTSAIDKQKILRTFIYHHPVYSIPSFAARKRRTEICGVRNTHYCGAYWYNGFHEDGVRSANDLASRFQVAAISPMASEVAANA</sequence>
<dbReference type="OrthoDB" id="20837at2"/>
<dbReference type="InterPro" id="IPR036188">
    <property type="entry name" value="FAD/NAD-bd_sf"/>
</dbReference>
<evidence type="ECO:0000313" key="2">
    <source>
        <dbReference type="EMBL" id="RUO44017.1"/>
    </source>
</evidence>
<dbReference type="PANTHER" id="PTHR42923:SF17">
    <property type="entry name" value="AMINE OXIDASE DOMAIN-CONTAINING PROTEIN"/>
    <property type="match status" value="1"/>
</dbReference>
<gene>
    <name evidence="2" type="ORF">CWE15_02210</name>
</gene>
<dbReference type="Gene3D" id="3.30.70.1990">
    <property type="match status" value="1"/>
</dbReference>
<dbReference type="Gene3D" id="3.50.50.60">
    <property type="entry name" value="FAD/NAD(P)-binding domain"/>
    <property type="match status" value="1"/>
</dbReference>
<reference evidence="2 3" key="1">
    <citation type="journal article" date="2011" name="Front. Microbiol.">
        <title>Genomic signatures of strain selection and enhancement in Bacillus atrophaeus var. globigii, a historical biowarfare simulant.</title>
        <authorList>
            <person name="Gibbons H.S."/>
            <person name="Broomall S.M."/>
            <person name="McNew L.A."/>
            <person name="Daligault H."/>
            <person name="Chapman C."/>
            <person name="Bruce D."/>
            <person name="Karavis M."/>
            <person name="Krepps M."/>
            <person name="McGregor P.A."/>
            <person name="Hong C."/>
            <person name="Park K.H."/>
            <person name="Akmal A."/>
            <person name="Feldman A."/>
            <person name="Lin J.S."/>
            <person name="Chang W.E."/>
            <person name="Higgs B.W."/>
            <person name="Demirev P."/>
            <person name="Lindquist J."/>
            <person name="Liem A."/>
            <person name="Fochler E."/>
            <person name="Read T.D."/>
            <person name="Tapia R."/>
            <person name="Johnson S."/>
            <person name="Bishop-Lilly K.A."/>
            <person name="Detter C."/>
            <person name="Han C."/>
            <person name="Sozhamannan S."/>
            <person name="Rosenzweig C.N."/>
            <person name="Skowronski E.W."/>
        </authorList>
    </citation>
    <scope>NUCLEOTIDE SEQUENCE [LARGE SCALE GENOMIC DNA]</scope>
    <source>
        <strain evidence="2 3">AIT1</strain>
    </source>
</reference>
<dbReference type="PANTHER" id="PTHR42923">
    <property type="entry name" value="PROTOPORPHYRINOGEN OXIDASE"/>
    <property type="match status" value="1"/>
</dbReference>
<dbReference type="Pfam" id="PF01593">
    <property type="entry name" value="Amino_oxidase"/>
    <property type="match status" value="1"/>
</dbReference>
<evidence type="ECO:0000313" key="3">
    <source>
        <dbReference type="Proteomes" id="UP000286976"/>
    </source>
</evidence>
<dbReference type="SUPFAM" id="SSF51905">
    <property type="entry name" value="FAD/NAD(P)-binding domain"/>
    <property type="match status" value="1"/>
</dbReference>
<feature type="domain" description="Amine oxidase" evidence="1">
    <location>
        <begin position="10"/>
        <end position="301"/>
    </location>
</feature>
<dbReference type="RefSeq" id="WP_126756413.1">
    <property type="nucleotide sequence ID" value="NZ_PIPQ01000001.1"/>
</dbReference>